<keyword evidence="6" id="KW-0274">FAD</keyword>
<comment type="catalytic activity">
    <reaction evidence="10">
        <text>L-ornithine + NADH + O2 = N(5)-hydroxy-L-ornithine + NAD(+) + H2O</text>
        <dbReference type="Rhea" id="RHEA:41512"/>
        <dbReference type="ChEBI" id="CHEBI:15377"/>
        <dbReference type="ChEBI" id="CHEBI:15379"/>
        <dbReference type="ChEBI" id="CHEBI:46911"/>
        <dbReference type="ChEBI" id="CHEBI:57540"/>
        <dbReference type="ChEBI" id="CHEBI:57945"/>
        <dbReference type="ChEBI" id="CHEBI:78275"/>
        <dbReference type="EC" id="1.14.13.196"/>
    </reaction>
</comment>
<dbReference type="AlphaFoldDB" id="A0A9W7BW93"/>
<keyword evidence="5" id="KW-0285">Flavoprotein</keyword>
<evidence type="ECO:0000256" key="5">
    <source>
        <dbReference type="ARBA" id="ARBA00022630"/>
    </source>
</evidence>
<proteinExistence type="inferred from homology"/>
<evidence type="ECO:0000313" key="12">
    <source>
        <dbReference type="Proteomes" id="UP001165085"/>
    </source>
</evidence>
<evidence type="ECO:0000256" key="3">
    <source>
        <dbReference type="ARBA" id="ARBA00007588"/>
    </source>
</evidence>
<evidence type="ECO:0000256" key="2">
    <source>
        <dbReference type="ARBA" id="ARBA00004924"/>
    </source>
</evidence>
<evidence type="ECO:0000313" key="11">
    <source>
        <dbReference type="EMBL" id="GMH97521.1"/>
    </source>
</evidence>
<dbReference type="OrthoDB" id="44707at2759"/>
<accession>A0A9W7BW93</accession>
<dbReference type="EC" id="1.14.13.196" evidence="4"/>
<name>A0A9W7BW93_9STRA</name>
<comment type="pathway">
    <text evidence="2">Siderophore biosynthesis.</text>
</comment>
<sequence>MPLLAQDGGCGFENGDCNKCCVKTLPKEAPKQAPPLLHPETKNLPPKTQFPFPPPKVPAADTPLDLLVIGAGPHSLSLLSRLIDDEPDLLTESERAKIMKKSTRARHRSEVAAHLKKRFDAKTNLPNVQVVDSHGSWLQQWRENFGAYDIKFLRSHLNLHPCPFDFQSLSIWAAEQRREDELKHMDYVDREAYRRSGFHGPFVLPSTSLFLDFCDELIDRYGLDDMVTEGTVEDVKICENATHTSSSQSAKIFEVRLGDGRVLTAKRVVCAVGPGPAFTGMRATKPFWAEDLADSMSALSPGDASTKVQHASALTTWLQDKNNKTQLTGRRVLVIGGGQTAAHLSKLAVNHGASSVRMCSRRRITKKPYDVDVKFMGDKRPDMLRQFHKLKELKERLEFNKNLRGGGSMSSDVYASLVDCSLQSNLVLAEEVEVEHACWSEEAGEIQVHFDDGCFESFDFVWLATGGNFNMELIPIFASLQSQCPIGCVNGLPDLRHDLSWCNNVNFHVMGAYAQLQLGADALNLAGARSGSVLVARAILESWNVAASETT</sequence>
<dbReference type="Gene3D" id="3.50.50.60">
    <property type="entry name" value="FAD/NAD(P)-binding domain"/>
    <property type="match status" value="1"/>
</dbReference>
<comment type="cofactor">
    <cofactor evidence="1">
        <name>FAD</name>
        <dbReference type="ChEBI" id="CHEBI:57692"/>
    </cofactor>
</comment>
<dbReference type="Proteomes" id="UP001165085">
    <property type="component" value="Unassembled WGS sequence"/>
</dbReference>
<keyword evidence="7" id="KW-0521">NADP</keyword>
<dbReference type="InterPro" id="IPR036188">
    <property type="entry name" value="FAD/NAD-bd_sf"/>
</dbReference>
<dbReference type="SUPFAM" id="SSF51905">
    <property type="entry name" value="FAD/NAD(P)-binding domain"/>
    <property type="match status" value="1"/>
</dbReference>
<gene>
    <name evidence="11" type="ORF">TrST_g12026</name>
</gene>
<reference evidence="12" key="1">
    <citation type="journal article" date="2023" name="Commun. Biol.">
        <title>Genome analysis of Parmales, the sister group of diatoms, reveals the evolutionary specialization of diatoms from phago-mixotrophs to photoautotrophs.</title>
        <authorList>
            <person name="Ban H."/>
            <person name="Sato S."/>
            <person name="Yoshikawa S."/>
            <person name="Yamada K."/>
            <person name="Nakamura Y."/>
            <person name="Ichinomiya M."/>
            <person name="Sato N."/>
            <person name="Blanc-Mathieu R."/>
            <person name="Endo H."/>
            <person name="Kuwata A."/>
            <person name="Ogata H."/>
        </authorList>
    </citation>
    <scope>NUCLEOTIDE SEQUENCE [LARGE SCALE GENOMIC DNA]</scope>
    <source>
        <strain evidence="12">NIES 3701</strain>
    </source>
</reference>
<evidence type="ECO:0000256" key="9">
    <source>
        <dbReference type="ARBA" id="ARBA00047598"/>
    </source>
</evidence>
<dbReference type="InterPro" id="IPR025700">
    <property type="entry name" value="Lys/Orn_oxygenase"/>
</dbReference>
<dbReference type="Pfam" id="PF13434">
    <property type="entry name" value="Lys_Orn_oxgnase"/>
    <property type="match status" value="1"/>
</dbReference>
<evidence type="ECO:0000256" key="7">
    <source>
        <dbReference type="ARBA" id="ARBA00022857"/>
    </source>
</evidence>
<comment type="caution">
    <text evidence="11">The sequence shown here is derived from an EMBL/GenBank/DDBJ whole genome shotgun (WGS) entry which is preliminary data.</text>
</comment>
<evidence type="ECO:0000256" key="8">
    <source>
        <dbReference type="ARBA" id="ARBA00023002"/>
    </source>
</evidence>
<dbReference type="GO" id="GO:0016491">
    <property type="term" value="F:oxidoreductase activity"/>
    <property type="evidence" value="ECO:0007669"/>
    <property type="project" value="UniProtKB-KW"/>
</dbReference>
<protein>
    <recommendedName>
        <fullName evidence="4">L-ornithine N(5)-monooxygenase [NAD(P)H]</fullName>
        <ecNumber evidence="4">1.14.13.196</ecNumber>
    </recommendedName>
</protein>
<organism evidence="11 12">
    <name type="scientific">Triparma strigata</name>
    <dbReference type="NCBI Taxonomy" id="1606541"/>
    <lineage>
        <taxon>Eukaryota</taxon>
        <taxon>Sar</taxon>
        <taxon>Stramenopiles</taxon>
        <taxon>Ochrophyta</taxon>
        <taxon>Bolidophyceae</taxon>
        <taxon>Parmales</taxon>
        <taxon>Triparmaceae</taxon>
        <taxon>Triparma</taxon>
    </lineage>
</organism>
<comment type="catalytic activity">
    <reaction evidence="9">
        <text>L-ornithine + NADPH + O2 = N(5)-hydroxy-L-ornithine + NADP(+) + H2O</text>
        <dbReference type="Rhea" id="RHEA:41508"/>
        <dbReference type="ChEBI" id="CHEBI:15377"/>
        <dbReference type="ChEBI" id="CHEBI:15379"/>
        <dbReference type="ChEBI" id="CHEBI:46911"/>
        <dbReference type="ChEBI" id="CHEBI:57783"/>
        <dbReference type="ChEBI" id="CHEBI:58349"/>
        <dbReference type="ChEBI" id="CHEBI:78275"/>
        <dbReference type="EC" id="1.14.13.196"/>
    </reaction>
</comment>
<comment type="similarity">
    <text evidence="3">Belongs to the lysine N(6)-hydroxylase/L-ornithine N(5)-oxygenase family.</text>
</comment>
<evidence type="ECO:0000256" key="10">
    <source>
        <dbReference type="ARBA" id="ARBA00049248"/>
    </source>
</evidence>
<keyword evidence="8" id="KW-0560">Oxidoreductase</keyword>
<evidence type="ECO:0000256" key="1">
    <source>
        <dbReference type="ARBA" id="ARBA00001974"/>
    </source>
</evidence>
<evidence type="ECO:0000256" key="4">
    <source>
        <dbReference type="ARBA" id="ARBA00012881"/>
    </source>
</evidence>
<keyword evidence="12" id="KW-1185">Reference proteome</keyword>
<dbReference type="PANTHER" id="PTHR38663">
    <property type="match status" value="1"/>
</dbReference>
<evidence type="ECO:0000256" key="6">
    <source>
        <dbReference type="ARBA" id="ARBA00022827"/>
    </source>
</evidence>
<dbReference type="EMBL" id="BRXY01000496">
    <property type="protein sequence ID" value="GMH97521.1"/>
    <property type="molecule type" value="Genomic_DNA"/>
</dbReference>
<dbReference type="PANTHER" id="PTHR38663:SF1">
    <property type="entry name" value="L-ORNITHINE N(5)-MONOOXYGENASE"/>
    <property type="match status" value="1"/>
</dbReference>